<evidence type="ECO:0000256" key="8">
    <source>
        <dbReference type="SAM" id="Coils"/>
    </source>
</evidence>
<keyword evidence="6" id="KW-0680">Restriction system</keyword>
<dbReference type="GeneID" id="34235479"/>
<evidence type="ECO:0000256" key="6">
    <source>
        <dbReference type="ARBA" id="ARBA00022747"/>
    </source>
</evidence>
<dbReference type="Pfam" id="PF02384">
    <property type="entry name" value="N6_Mtase"/>
    <property type="match status" value="1"/>
</dbReference>
<dbReference type="PROSITE" id="PS00092">
    <property type="entry name" value="N6_MTASE"/>
    <property type="match status" value="1"/>
</dbReference>
<dbReference type="InterPro" id="IPR029063">
    <property type="entry name" value="SAM-dependent_MTases_sf"/>
</dbReference>
<comment type="catalytic activity">
    <reaction evidence="7">
        <text>a 2'-deoxyadenosine in DNA + S-adenosyl-L-methionine = an N(6)-methyl-2'-deoxyadenosine in DNA + S-adenosyl-L-homocysteine + H(+)</text>
        <dbReference type="Rhea" id="RHEA:15197"/>
        <dbReference type="Rhea" id="RHEA-COMP:12418"/>
        <dbReference type="Rhea" id="RHEA-COMP:12419"/>
        <dbReference type="ChEBI" id="CHEBI:15378"/>
        <dbReference type="ChEBI" id="CHEBI:57856"/>
        <dbReference type="ChEBI" id="CHEBI:59789"/>
        <dbReference type="ChEBI" id="CHEBI:90615"/>
        <dbReference type="ChEBI" id="CHEBI:90616"/>
        <dbReference type="EC" id="2.1.1.72"/>
    </reaction>
</comment>
<dbReference type="Proteomes" id="UP000002482">
    <property type="component" value="Chromosome"/>
</dbReference>
<evidence type="ECO:0000256" key="2">
    <source>
        <dbReference type="ARBA" id="ARBA00011900"/>
    </source>
</evidence>
<dbReference type="PRINTS" id="PR00507">
    <property type="entry name" value="N12N6MTFRASE"/>
</dbReference>
<proteinExistence type="inferred from homology"/>
<dbReference type="GO" id="GO:0009007">
    <property type="term" value="F:site-specific DNA-methyltransferase (adenine-specific) activity"/>
    <property type="evidence" value="ECO:0007669"/>
    <property type="project" value="UniProtKB-EC"/>
</dbReference>
<evidence type="ECO:0000256" key="7">
    <source>
        <dbReference type="ARBA" id="ARBA00047942"/>
    </source>
</evidence>
<dbReference type="RefSeq" id="WP_013592521.1">
    <property type="nucleotide sequence ID" value="NC_015138.1"/>
</dbReference>
<feature type="domain" description="DNA methylase adenine-specific" evidence="9">
    <location>
        <begin position="147"/>
        <end position="443"/>
    </location>
</feature>
<dbReference type="AlphaFoldDB" id="F0Q050"/>
<dbReference type="InterPro" id="IPR051537">
    <property type="entry name" value="DNA_Adenine_Mtase"/>
</dbReference>
<sequence length="483" mass="53449">MLDAQQQYAIRSALRRCFDAVRSSADVGTFLGHLLALLVLKYFSDRDARDAGYGIALNGKTSQRQLFAVLTNSGHMADLGKRIDQALANLEDRHPLLQGVFHDVSFDSAALGNPEQRQRILSDWLDQFGGLEFDYRDENAAESVAFACETLISEVAAASGRRGAEFFTPPQVSRLIAQILQPEAGESVGDPCCGSGTLLLACSAFARARSGYEGCQLFGQEKNGSTWALAKINMLVHGELTAQLEWGDTLKDPRLVADGRLREFDVVVSNPPFNVKDWGQEAAANDLYGRYRRGIPPRGTADYAFLSHMVETLKPGRGRMAVVVSHGVLFRSGAELQIRRQLLEEGLVDAVIALPTKLLPNTPLPIALLVLRKDKSDRRVLFIKASRQFEHGKTQNRLRDEDLAQIEATYVARADVEGYARLVSLEDILQNDCNLNVARYVEAVEPVCQVDLEALRAERSQLRAELEDLESRFASLIQEMSRG</sequence>
<dbReference type="PANTHER" id="PTHR42933">
    <property type="entry name" value="SLR6095 PROTEIN"/>
    <property type="match status" value="1"/>
</dbReference>
<dbReference type="PANTHER" id="PTHR42933:SF3">
    <property type="entry name" value="TYPE I RESTRICTION ENZYME MJAVIII METHYLASE SUBUNIT"/>
    <property type="match status" value="1"/>
</dbReference>
<dbReference type="OrthoDB" id="9784823at2"/>
<evidence type="ECO:0000259" key="9">
    <source>
        <dbReference type="Pfam" id="PF02384"/>
    </source>
</evidence>
<dbReference type="REBASE" id="32819">
    <property type="entry name" value="M1.Aav19860ORF5P"/>
</dbReference>
<gene>
    <name evidence="10" type="ordered locus">Acav_0005</name>
</gene>
<keyword evidence="4" id="KW-0808">Transferase</keyword>
<dbReference type="HOGENOM" id="CLU_013049_0_2_4"/>
<dbReference type="GO" id="GO:0032259">
    <property type="term" value="P:methylation"/>
    <property type="evidence" value="ECO:0007669"/>
    <property type="project" value="UniProtKB-KW"/>
</dbReference>
<dbReference type="SUPFAM" id="SSF53335">
    <property type="entry name" value="S-adenosyl-L-methionine-dependent methyltransferases"/>
    <property type="match status" value="1"/>
</dbReference>
<dbReference type="Gene3D" id="3.40.50.150">
    <property type="entry name" value="Vaccinia Virus protein VP39"/>
    <property type="match status" value="1"/>
</dbReference>
<keyword evidence="5" id="KW-0949">S-adenosyl-L-methionine</keyword>
<dbReference type="EC" id="2.1.1.72" evidence="2"/>
<protein>
    <recommendedName>
        <fullName evidence="2">site-specific DNA-methyltransferase (adenine-specific)</fullName>
        <ecNumber evidence="2">2.1.1.72</ecNumber>
    </recommendedName>
</protein>
<keyword evidence="11" id="KW-1185">Reference proteome</keyword>
<evidence type="ECO:0000256" key="3">
    <source>
        <dbReference type="ARBA" id="ARBA00022603"/>
    </source>
</evidence>
<dbReference type="GO" id="GO:0009307">
    <property type="term" value="P:DNA restriction-modification system"/>
    <property type="evidence" value="ECO:0007669"/>
    <property type="project" value="UniProtKB-KW"/>
</dbReference>
<dbReference type="Gene3D" id="1.20.1260.30">
    <property type="match status" value="1"/>
</dbReference>
<evidence type="ECO:0000256" key="5">
    <source>
        <dbReference type="ARBA" id="ARBA00022691"/>
    </source>
</evidence>
<evidence type="ECO:0000313" key="11">
    <source>
        <dbReference type="Proteomes" id="UP000002482"/>
    </source>
</evidence>
<dbReference type="InterPro" id="IPR002052">
    <property type="entry name" value="DNA_methylase_N6_adenine_CS"/>
</dbReference>
<evidence type="ECO:0000256" key="1">
    <source>
        <dbReference type="ARBA" id="ARBA00006594"/>
    </source>
</evidence>
<dbReference type="EMBL" id="CP002521">
    <property type="protein sequence ID" value="ADX43933.1"/>
    <property type="molecule type" value="Genomic_DNA"/>
</dbReference>
<dbReference type="KEGG" id="aaa:Acav_0005"/>
<dbReference type="GO" id="GO:0003677">
    <property type="term" value="F:DNA binding"/>
    <property type="evidence" value="ECO:0007669"/>
    <property type="project" value="InterPro"/>
</dbReference>
<accession>F0Q050</accession>
<evidence type="ECO:0000256" key="4">
    <source>
        <dbReference type="ARBA" id="ARBA00022679"/>
    </source>
</evidence>
<comment type="similarity">
    <text evidence="1">Belongs to the N(4)/N(6)-methyltransferase family.</text>
</comment>
<feature type="coiled-coil region" evidence="8">
    <location>
        <begin position="452"/>
        <end position="479"/>
    </location>
</feature>
<evidence type="ECO:0000313" key="10">
    <source>
        <dbReference type="EMBL" id="ADX43933.1"/>
    </source>
</evidence>
<keyword evidence="3 10" id="KW-0489">Methyltransferase</keyword>
<dbReference type="InterPro" id="IPR038333">
    <property type="entry name" value="T1MK-like_N_sf"/>
</dbReference>
<keyword evidence="8" id="KW-0175">Coiled coil</keyword>
<reference evidence="10" key="1">
    <citation type="submission" date="2011-02" db="EMBL/GenBank/DDBJ databases">
        <title>Complete sequence of Acidovorax avenae subsp. avenae ATCC 19860.</title>
        <authorList>
            <consortium name="US DOE Joint Genome Institute"/>
            <person name="Lucas S."/>
            <person name="Copeland A."/>
            <person name="Lapidus A."/>
            <person name="Cheng J.-F."/>
            <person name="Goodwin L."/>
            <person name="Pitluck S."/>
            <person name="Chertkov O."/>
            <person name="Held B."/>
            <person name="Detter J.C."/>
            <person name="Han C."/>
            <person name="Tapia R."/>
            <person name="Land M."/>
            <person name="Hauser L."/>
            <person name="Kyrpides N."/>
            <person name="Ivanova N."/>
            <person name="Ovchinnikova G."/>
            <person name="Pagani I."/>
            <person name="Gordon S."/>
            <person name="Woyke T."/>
        </authorList>
    </citation>
    <scope>NUCLEOTIDE SEQUENCE</scope>
    <source>
        <strain evidence="10">ATCC 19860</strain>
    </source>
</reference>
<dbReference type="GO" id="GO:0008170">
    <property type="term" value="F:N-methyltransferase activity"/>
    <property type="evidence" value="ECO:0007669"/>
    <property type="project" value="InterPro"/>
</dbReference>
<organism evidence="10 11">
    <name type="scientific">Paracidovorax avenae (strain ATCC 19860 / DSM 7227 / CCUG 15838 / JCM 20985 / LMG 2117 / NCPPB 1011)</name>
    <name type="common">Acidovorax avenae</name>
    <dbReference type="NCBI Taxonomy" id="643561"/>
    <lineage>
        <taxon>Bacteria</taxon>
        <taxon>Pseudomonadati</taxon>
        <taxon>Pseudomonadota</taxon>
        <taxon>Betaproteobacteria</taxon>
        <taxon>Burkholderiales</taxon>
        <taxon>Comamonadaceae</taxon>
        <taxon>Paracidovorax</taxon>
    </lineage>
</organism>
<dbReference type="InterPro" id="IPR003356">
    <property type="entry name" value="DNA_methylase_A-5"/>
</dbReference>
<name>F0Q050_PARA1</name>